<reference evidence="2 3" key="1">
    <citation type="submission" date="2015-09" db="EMBL/GenBank/DDBJ databases">
        <title>Draft genome of the parasitic nematode Teladorsagia circumcincta isolate WARC Sus (inbred).</title>
        <authorList>
            <person name="Mitreva M."/>
        </authorList>
    </citation>
    <scope>NUCLEOTIDE SEQUENCE [LARGE SCALE GENOMIC DNA]</scope>
    <source>
        <strain evidence="2 3">S</strain>
    </source>
</reference>
<organism evidence="2 3">
    <name type="scientific">Teladorsagia circumcincta</name>
    <name type="common">Brown stomach worm</name>
    <name type="synonym">Ostertagia circumcincta</name>
    <dbReference type="NCBI Taxonomy" id="45464"/>
    <lineage>
        <taxon>Eukaryota</taxon>
        <taxon>Metazoa</taxon>
        <taxon>Ecdysozoa</taxon>
        <taxon>Nematoda</taxon>
        <taxon>Chromadorea</taxon>
        <taxon>Rhabditida</taxon>
        <taxon>Rhabditina</taxon>
        <taxon>Rhabditomorpha</taxon>
        <taxon>Strongyloidea</taxon>
        <taxon>Trichostrongylidae</taxon>
        <taxon>Teladorsagia</taxon>
    </lineage>
</organism>
<dbReference type="AlphaFoldDB" id="A0A2G9V0E4"/>
<evidence type="ECO:0000313" key="3">
    <source>
        <dbReference type="Proteomes" id="UP000230423"/>
    </source>
</evidence>
<dbReference type="OrthoDB" id="5825916at2759"/>
<accession>A0A2G9V0E4</accession>
<evidence type="ECO:0000256" key="1">
    <source>
        <dbReference type="SAM" id="Coils"/>
    </source>
</evidence>
<keyword evidence="3" id="KW-1185">Reference proteome</keyword>
<evidence type="ECO:0000313" key="2">
    <source>
        <dbReference type="EMBL" id="PIO75957.1"/>
    </source>
</evidence>
<keyword evidence="1" id="KW-0175">Coiled coil</keyword>
<feature type="coiled-coil region" evidence="1">
    <location>
        <begin position="7"/>
        <end position="41"/>
    </location>
</feature>
<sequence>MSIMSELNAAKIQIEQYRVKLRKQSEEMEAISAERDGAKQLMLEFQKLDQASYMKFSSGNSPTVRLTECNITVQYGTNVPEVMNVCQDSVILPSARQNMPSYKFLASLGKP</sequence>
<gene>
    <name evidence="2" type="ORF">TELCIR_02000</name>
</gene>
<proteinExistence type="predicted"/>
<name>A0A2G9V0E4_TELCI</name>
<dbReference type="EMBL" id="KZ345091">
    <property type="protein sequence ID" value="PIO75957.1"/>
    <property type="molecule type" value="Genomic_DNA"/>
</dbReference>
<protein>
    <submittedName>
        <fullName evidence="2">Uncharacterized protein</fullName>
    </submittedName>
</protein>
<dbReference type="Proteomes" id="UP000230423">
    <property type="component" value="Unassembled WGS sequence"/>
</dbReference>